<proteinExistence type="predicted"/>
<organism evidence="2">
    <name type="scientific">uncultured Thermomicrobiales bacterium</name>
    <dbReference type="NCBI Taxonomy" id="1645740"/>
    <lineage>
        <taxon>Bacteria</taxon>
        <taxon>Pseudomonadati</taxon>
        <taxon>Thermomicrobiota</taxon>
        <taxon>Thermomicrobia</taxon>
        <taxon>Thermomicrobiales</taxon>
        <taxon>environmental samples</taxon>
    </lineage>
</organism>
<accession>A0A6J4UE87</accession>
<sequence length="61" mass="6524">MDSVAGTRFRTSGQSFGKRVQRISGPHRETGSPGNRSNGRPVVAPSGLILEPQRTHPLVGE</sequence>
<name>A0A6J4UE87_9BACT</name>
<evidence type="ECO:0000256" key="1">
    <source>
        <dbReference type="SAM" id="MobiDB-lite"/>
    </source>
</evidence>
<gene>
    <name evidence="2" type="ORF">AVDCRST_MAG43-816</name>
</gene>
<dbReference type="AlphaFoldDB" id="A0A6J4UE87"/>
<reference evidence="2" key="1">
    <citation type="submission" date="2020-02" db="EMBL/GenBank/DDBJ databases">
        <authorList>
            <person name="Meier V. D."/>
        </authorList>
    </citation>
    <scope>NUCLEOTIDE SEQUENCE</scope>
    <source>
        <strain evidence="2">AVDCRST_MAG43</strain>
    </source>
</reference>
<dbReference type="EMBL" id="CADCWI010000040">
    <property type="protein sequence ID" value="CAA9547820.1"/>
    <property type="molecule type" value="Genomic_DNA"/>
</dbReference>
<evidence type="ECO:0000313" key="2">
    <source>
        <dbReference type="EMBL" id="CAA9547820.1"/>
    </source>
</evidence>
<feature type="region of interest" description="Disordered" evidence="1">
    <location>
        <begin position="1"/>
        <end position="61"/>
    </location>
</feature>
<protein>
    <submittedName>
        <fullName evidence="2">Uncharacterized protein</fullName>
    </submittedName>
</protein>